<reference evidence="1" key="1">
    <citation type="submission" date="2020-08" db="EMBL/GenBank/DDBJ databases">
        <authorList>
            <person name="Cejkova D."/>
            <person name="Kubasova T."/>
            <person name="Jahodarova E."/>
            <person name="Rychlik I."/>
        </authorList>
    </citation>
    <scope>NUCLEOTIDE SEQUENCE</scope>
    <source>
        <strain evidence="1">An582</strain>
    </source>
</reference>
<gene>
    <name evidence="1" type="ORF">H6A20_07085</name>
</gene>
<comment type="caution">
    <text evidence="1">The sequence shown here is derived from an EMBL/GenBank/DDBJ whole genome shotgun (WGS) entry which is preliminary data.</text>
</comment>
<protein>
    <submittedName>
        <fullName evidence="1">Uncharacterized protein</fullName>
    </submittedName>
</protein>
<dbReference type="Proteomes" id="UP000705508">
    <property type="component" value="Unassembled WGS sequence"/>
</dbReference>
<evidence type="ECO:0000313" key="2">
    <source>
        <dbReference type="Proteomes" id="UP000705508"/>
    </source>
</evidence>
<evidence type="ECO:0000313" key="1">
    <source>
        <dbReference type="EMBL" id="MBM6948421.1"/>
    </source>
</evidence>
<reference evidence="1" key="2">
    <citation type="journal article" date="2021" name="Sci. Rep.">
        <title>The distribution of antibiotic resistance genes in chicken gut microbiota commensals.</title>
        <authorList>
            <person name="Juricova H."/>
            <person name="Matiasovicova J."/>
            <person name="Kubasova T."/>
            <person name="Cejkova D."/>
            <person name="Rychlik I."/>
        </authorList>
    </citation>
    <scope>NUCLEOTIDE SEQUENCE</scope>
    <source>
        <strain evidence="1">An582</strain>
    </source>
</reference>
<name>A0A938XBD5_9CLOT</name>
<dbReference type="EMBL" id="JACJKS010000007">
    <property type="protein sequence ID" value="MBM6948421.1"/>
    <property type="molecule type" value="Genomic_DNA"/>
</dbReference>
<dbReference type="RefSeq" id="WP_204906426.1">
    <property type="nucleotide sequence ID" value="NZ_JACJKS010000007.1"/>
</dbReference>
<sequence length="136" mass="14571">MLIIAAAITCVVLSFGLFSRGELLAAGAAGSGQTVCGMEGSSRIDLHDAYPDAGMRQAPRGTRLCGARPLKAGADREVCPVWAWLAGAAAFWAHCTGNGNGQAEHPQRSHPARYLRDLFTLYRKDGKKRRLAFVTI</sequence>
<organism evidence="1 2">
    <name type="scientific">Mordavella massiliensis</name>
    <dbReference type="NCBI Taxonomy" id="1871024"/>
    <lineage>
        <taxon>Bacteria</taxon>
        <taxon>Bacillati</taxon>
        <taxon>Bacillota</taxon>
        <taxon>Clostridia</taxon>
        <taxon>Eubacteriales</taxon>
        <taxon>Clostridiaceae</taxon>
        <taxon>Mordavella</taxon>
    </lineage>
</organism>
<accession>A0A938XBD5</accession>
<dbReference type="AlphaFoldDB" id="A0A938XBD5"/>
<proteinExistence type="predicted"/>